<proteinExistence type="predicted"/>
<sequence length="848" mass="94620">MDSSRIFVKGLPPNLNEADLRKHFASKGHITDVKLIPHRRIGYVGYKTSQEASDAVKYFNRSFVRMSKIFVELAKPIADPSLVRSNERRNRSTTTETPKATHPIPNAEPQPDNAKKRKRDVLDQSDPKLQEFLSVMKTANTTTSEIHGIVAEATGEPPAKYAALAVKEKGGESDDEYEVVPARQKKARPIEDTKPAKKVTEERASQPVEDVDMSEKPMEEQAVQDTTTSTEIPAQPTATDDDWLRSRTNRLLDLVDDEDVIPVADPPKEVHSTIPDEEEQVEPEVVDATIDEDQEMKDQDQEPEQDGADPESKEDDVDTVRKTRRLFVRNLPYSATEDDLKSYFKRYGDVEEVHIPIEKKGNNRGIGFVLFTDPEDATKAFQADHTSFQGRIIHVLPASAKRDHNLDEYALSKLPLKQQNLIKKRAKAAESRFNWNSLYMNQDAVNASVADRLGISKSELLDPTSSDAAVKQAIAETSTIQDTKAYLVANGVDLNAFKSSPRGDQTILVKNFPYGTTTEELRNLFEEHGQVLKVLLPPTGTIAIVHFAQAPQAKAAFAKLAYRRFKESILFLEKAPKNLLASNEQQNETTQASKEPGSVQKLSVSELLDQGKDEPVETSSLFVKNLHWDTTTEELANEFKHLEGFRSAQVKTKKDPKKPGQLLSMGFGFVSFSDKAAAAAASKVMDGHVLRSHKLQVRGSHRGRDAAEERRQEDNAKKAANQRTKIVIKNIPFQTNKKDIRTLLSTYGQLKSVRIPKKFNSTSKGFAFAEFVSPKEAESAMTALQDTHLLGRRLILEYAEAETIDPEEEIAKMQRKVGGQTSKVALQQLTGGSRKKVTLGDDEDEGEI</sequence>
<keyword evidence="2" id="KW-1185">Reference proteome</keyword>
<accession>A0ACC0D1Q3</accession>
<gene>
    <name evidence="1" type="ORF">F4821DRAFT_278409</name>
</gene>
<evidence type="ECO:0000313" key="1">
    <source>
        <dbReference type="EMBL" id="KAI6086687.1"/>
    </source>
</evidence>
<evidence type="ECO:0000313" key="2">
    <source>
        <dbReference type="Proteomes" id="UP001497680"/>
    </source>
</evidence>
<protein>
    <submittedName>
        <fullName evidence="1">RNA-binding domain-containing protein</fullName>
    </submittedName>
</protein>
<name>A0ACC0D1Q3_9PEZI</name>
<organism evidence="1 2">
    <name type="scientific">Hypoxylon rubiginosum</name>
    <dbReference type="NCBI Taxonomy" id="110542"/>
    <lineage>
        <taxon>Eukaryota</taxon>
        <taxon>Fungi</taxon>
        <taxon>Dikarya</taxon>
        <taxon>Ascomycota</taxon>
        <taxon>Pezizomycotina</taxon>
        <taxon>Sordariomycetes</taxon>
        <taxon>Xylariomycetidae</taxon>
        <taxon>Xylariales</taxon>
        <taxon>Hypoxylaceae</taxon>
        <taxon>Hypoxylon</taxon>
    </lineage>
</organism>
<dbReference type="EMBL" id="MU394313">
    <property type="protein sequence ID" value="KAI6086687.1"/>
    <property type="molecule type" value="Genomic_DNA"/>
</dbReference>
<dbReference type="Proteomes" id="UP001497680">
    <property type="component" value="Unassembled WGS sequence"/>
</dbReference>
<comment type="caution">
    <text evidence="1">The sequence shown here is derived from an EMBL/GenBank/DDBJ whole genome shotgun (WGS) entry which is preliminary data.</text>
</comment>
<reference evidence="1 2" key="1">
    <citation type="journal article" date="2022" name="New Phytol.">
        <title>Ecological generalism drives hyperdiversity of secondary metabolite gene clusters in xylarialean endophytes.</title>
        <authorList>
            <person name="Franco M.E.E."/>
            <person name="Wisecaver J.H."/>
            <person name="Arnold A.E."/>
            <person name="Ju Y.M."/>
            <person name="Slot J.C."/>
            <person name="Ahrendt S."/>
            <person name="Moore L.P."/>
            <person name="Eastman K.E."/>
            <person name="Scott K."/>
            <person name="Konkel Z."/>
            <person name="Mondo S.J."/>
            <person name="Kuo A."/>
            <person name="Hayes R.D."/>
            <person name="Haridas S."/>
            <person name="Andreopoulos B."/>
            <person name="Riley R."/>
            <person name="LaButti K."/>
            <person name="Pangilinan J."/>
            <person name="Lipzen A."/>
            <person name="Amirebrahimi M."/>
            <person name="Yan J."/>
            <person name="Adam C."/>
            <person name="Keymanesh K."/>
            <person name="Ng V."/>
            <person name="Louie K."/>
            <person name="Northen T."/>
            <person name="Drula E."/>
            <person name="Henrissat B."/>
            <person name="Hsieh H.M."/>
            <person name="Youens-Clark K."/>
            <person name="Lutzoni F."/>
            <person name="Miadlikowska J."/>
            <person name="Eastwood D.C."/>
            <person name="Hamelin R.C."/>
            <person name="Grigoriev I.V."/>
            <person name="U'Ren J.M."/>
        </authorList>
    </citation>
    <scope>NUCLEOTIDE SEQUENCE [LARGE SCALE GENOMIC DNA]</scope>
    <source>
        <strain evidence="1 2">ER1909</strain>
    </source>
</reference>